<evidence type="ECO:0000256" key="1">
    <source>
        <dbReference type="SAM" id="SignalP"/>
    </source>
</evidence>
<organism evidence="2 3">
    <name type="scientific">Tieghemostelium lacteum</name>
    <name type="common">Slime mold</name>
    <name type="synonym">Dictyostelium lacteum</name>
    <dbReference type="NCBI Taxonomy" id="361077"/>
    <lineage>
        <taxon>Eukaryota</taxon>
        <taxon>Amoebozoa</taxon>
        <taxon>Evosea</taxon>
        <taxon>Eumycetozoa</taxon>
        <taxon>Dictyostelia</taxon>
        <taxon>Dictyosteliales</taxon>
        <taxon>Raperosteliaceae</taxon>
        <taxon>Tieghemostelium</taxon>
    </lineage>
</organism>
<sequence>MKLTLTILLILTLSLFAMNNVVQCQITPSSSDTGLPIITMFSAPEVYPFIEAIVFDLNTGKMYNYSTDVEGYVEYIGVLGGNSEYFDTFYTNLTGNDNYYTGRFFFANKSLTPIEELPNTYFQTFEFLMVPNYYDKAANILITAGLSEVSPNNTIVVYDLSNNGDITYIFTDSIPLANTLPGFTTYLENQVLLFYYDSNGVGMAPTLMVYDLSTNTSVTYLIDQFDYLNSVTATSPIPLYINGQIYLYAAASYGYNYLFKVILGTDTAKVKLLYKNESFDTFASQMFITQDQQNIVFIGGKYVTSSKNFLFTLYNLETETVSQTIEIENFLEETASDYLLYYAL</sequence>
<comment type="caution">
    <text evidence="2">The sequence shown here is derived from an EMBL/GenBank/DDBJ whole genome shotgun (WGS) entry which is preliminary data.</text>
</comment>
<reference evidence="2 3" key="1">
    <citation type="submission" date="2015-12" db="EMBL/GenBank/DDBJ databases">
        <title>Dictyostelia acquired genes for synthesis and detection of signals that induce cell-type specialization by lateral gene transfer from prokaryotes.</title>
        <authorList>
            <person name="Gloeckner G."/>
            <person name="Schaap P."/>
        </authorList>
    </citation>
    <scope>NUCLEOTIDE SEQUENCE [LARGE SCALE GENOMIC DNA]</scope>
    <source>
        <strain evidence="2 3">TK</strain>
    </source>
</reference>
<evidence type="ECO:0000313" key="2">
    <source>
        <dbReference type="EMBL" id="KYQ88561.1"/>
    </source>
</evidence>
<evidence type="ECO:0000313" key="3">
    <source>
        <dbReference type="Proteomes" id="UP000076078"/>
    </source>
</evidence>
<name>A0A151Z3N5_TIELA</name>
<dbReference type="Proteomes" id="UP000076078">
    <property type="component" value="Unassembled WGS sequence"/>
</dbReference>
<feature type="signal peptide" evidence="1">
    <location>
        <begin position="1"/>
        <end position="24"/>
    </location>
</feature>
<keyword evidence="3" id="KW-1185">Reference proteome</keyword>
<proteinExistence type="predicted"/>
<feature type="chain" id="PRO_5007592809" evidence="1">
    <location>
        <begin position="25"/>
        <end position="344"/>
    </location>
</feature>
<dbReference type="SUPFAM" id="SSF50965">
    <property type="entry name" value="Galactose oxidase, central domain"/>
    <property type="match status" value="1"/>
</dbReference>
<dbReference type="InterPro" id="IPR011043">
    <property type="entry name" value="Gal_Oxase/kelch_b-propeller"/>
</dbReference>
<dbReference type="AlphaFoldDB" id="A0A151Z3N5"/>
<gene>
    <name evidence="2" type="ORF">DLAC_11292</name>
</gene>
<dbReference type="InParanoid" id="A0A151Z3N5"/>
<dbReference type="EMBL" id="LODT01000051">
    <property type="protein sequence ID" value="KYQ88561.1"/>
    <property type="molecule type" value="Genomic_DNA"/>
</dbReference>
<protein>
    <submittedName>
        <fullName evidence="2">Uncharacterized protein</fullName>
    </submittedName>
</protein>
<accession>A0A151Z3N5</accession>
<keyword evidence="1" id="KW-0732">Signal</keyword>